<feature type="domain" description="Cytidylate kinase" evidence="9">
    <location>
        <begin position="8"/>
        <end position="184"/>
    </location>
</feature>
<dbReference type="CDD" id="cd02020">
    <property type="entry name" value="CMPK"/>
    <property type="match status" value="1"/>
</dbReference>
<gene>
    <name evidence="10" type="ORF">FWILDA_LOCUS9273</name>
</gene>
<accession>A0A9W4WQU7</accession>
<keyword evidence="6" id="KW-0067">ATP-binding</keyword>
<dbReference type="SUPFAM" id="SSF52540">
    <property type="entry name" value="P-loop containing nucleoside triphosphate hydrolases"/>
    <property type="match status" value="1"/>
</dbReference>
<proteinExistence type="inferred from homology"/>
<evidence type="ECO:0000256" key="6">
    <source>
        <dbReference type="ARBA" id="ARBA00022840"/>
    </source>
</evidence>
<dbReference type="GO" id="GO:0036431">
    <property type="term" value="F:dCMP kinase activity"/>
    <property type="evidence" value="ECO:0007669"/>
    <property type="project" value="InterPro"/>
</dbReference>
<reference evidence="10" key="1">
    <citation type="submission" date="2022-08" db="EMBL/GenBank/DDBJ databases">
        <authorList>
            <person name="Kallberg Y."/>
            <person name="Tangrot J."/>
            <person name="Rosling A."/>
        </authorList>
    </citation>
    <scope>NUCLEOTIDE SEQUENCE</scope>
    <source>
        <strain evidence="10">Wild A</strain>
    </source>
</reference>
<keyword evidence="4" id="KW-0547">Nucleotide-binding</keyword>
<dbReference type="NCBIfam" id="TIGR00017">
    <property type="entry name" value="cmk"/>
    <property type="match status" value="1"/>
</dbReference>
<evidence type="ECO:0000256" key="8">
    <source>
        <dbReference type="ARBA" id="ARBA00048478"/>
    </source>
</evidence>
<comment type="catalytic activity">
    <reaction evidence="8">
        <text>CMP + ATP = CDP + ADP</text>
        <dbReference type="Rhea" id="RHEA:11600"/>
        <dbReference type="ChEBI" id="CHEBI:30616"/>
        <dbReference type="ChEBI" id="CHEBI:58069"/>
        <dbReference type="ChEBI" id="CHEBI:60377"/>
        <dbReference type="ChEBI" id="CHEBI:456216"/>
        <dbReference type="EC" id="2.7.4.25"/>
    </reaction>
</comment>
<dbReference type="Gene3D" id="3.40.50.300">
    <property type="entry name" value="P-loop containing nucleotide triphosphate hydrolases"/>
    <property type="match status" value="1"/>
</dbReference>
<keyword evidence="3" id="KW-0808">Transferase</keyword>
<dbReference type="InterPro" id="IPR011994">
    <property type="entry name" value="Cytidylate_kinase_dom"/>
</dbReference>
<comment type="catalytic activity">
    <reaction evidence="7">
        <text>dCMP + ATP = dCDP + ADP</text>
        <dbReference type="Rhea" id="RHEA:25094"/>
        <dbReference type="ChEBI" id="CHEBI:30616"/>
        <dbReference type="ChEBI" id="CHEBI:57566"/>
        <dbReference type="ChEBI" id="CHEBI:58593"/>
        <dbReference type="ChEBI" id="CHEBI:456216"/>
        <dbReference type="EC" id="2.7.4.25"/>
    </reaction>
</comment>
<dbReference type="GO" id="GO:0005524">
    <property type="term" value="F:ATP binding"/>
    <property type="evidence" value="ECO:0007669"/>
    <property type="project" value="UniProtKB-KW"/>
</dbReference>
<evidence type="ECO:0000256" key="4">
    <source>
        <dbReference type="ARBA" id="ARBA00022741"/>
    </source>
</evidence>
<evidence type="ECO:0000256" key="1">
    <source>
        <dbReference type="ARBA" id="ARBA00009427"/>
    </source>
</evidence>
<dbReference type="GO" id="GO:0006139">
    <property type="term" value="P:nucleobase-containing compound metabolic process"/>
    <property type="evidence" value="ECO:0007669"/>
    <property type="project" value="InterPro"/>
</dbReference>
<dbReference type="AlphaFoldDB" id="A0A9W4WQU7"/>
<evidence type="ECO:0000313" key="10">
    <source>
        <dbReference type="EMBL" id="CAI2179811.1"/>
    </source>
</evidence>
<evidence type="ECO:0000313" key="11">
    <source>
        <dbReference type="Proteomes" id="UP001153678"/>
    </source>
</evidence>
<dbReference type="EC" id="2.7.4.25" evidence="2"/>
<evidence type="ECO:0000256" key="2">
    <source>
        <dbReference type="ARBA" id="ARBA00012906"/>
    </source>
</evidence>
<sequence length="184" mass="21484">MYLMKINIAIDGPAGSGKTTLGREFAQRINYQFLDSGLFYRYFAKILIENGCNPSEKEKVIEFCSQKKVIIAKDPQHFFRQLEDQQTILAQPEVSNLASLFSPIQELRQIIRELIRELVKDRGFVVVGRDMTFKVLPEAEVKIFLTANQSKRIERRYQQLKTNLNNLSLEKVKKDLIERDKRDE</sequence>
<dbReference type="OrthoDB" id="10263145at2759"/>
<keyword evidence="5" id="KW-0418">Kinase</keyword>
<dbReference type="Proteomes" id="UP001153678">
    <property type="component" value="Unassembled WGS sequence"/>
</dbReference>
<dbReference type="Pfam" id="PF02224">
    <property type="entry name" value="Cytidylate_kin"/>
    <property type="match status" value="1"/>
</dbReference>
<keyword evidence="11" id="KW-1185">Reference proteome</keyword>
<protein>
    <recommendedName>
        <fullName evidence="2">(d)CMP kinase</fullName>
        <ecNumber evidence="2">2.7.4.25</ecNumber>
    </recommendedName>
</protein>
<comment type="similarity">
    <text evidence="1">Belongs to the cytidylate kinase family. Type 1 subfamily.</text>
</comment>
<evidence type="ECO:0000256" key="7">
    <source>
        <dbReference type="ARBA" id="ARBA00047615"/>
    </source>
</evidence>
<dbReference type="EMBL" id="CAMKVN010002151">
    <property type="protein sequence ID" value="CAI2179811.1"/>
    <property type="molecule type" value="Genomic_DNA"/>
</dbReference>
<evidence type="ECO:0000256" key="3">
    <source>
        <dbReference type="ARBA" id="ARBA00022679"/>
    </source>
</evidence>
<dbReference type="InterPro" id="IPR027417">
    <property type="entry name" value="P-loop_NTPase"/>
</dbReference>
<comment type="caution">
    <text evidence="10">The sequence shown here is derived from an EMBL/GenBank/DDBJ whole genome shotgun (WGS) entry which is preliminary data.</text>
</comment>
<evidence type="ECO:0000259" key="9">
    <source>
        <dbReference type="Pfam" id="PF02224"/>
    </source>
</evidence>
<dbReference type="InterPro" id="IPR003136">
    <property type="entry name" value="Cytidylate_kin"/>
</dbReference>
<name>A0A9W4WQU7_9GLOM</name>
<organism evidence="10 11">
    <name type="scientific">Funneliformis geosporum</name>
    <dbReference type="NCBI Taxonomy" id="1117311"/>
    <lineage>
        <taxon>Eukaryota</taxon>
        <taxon>Fungi</taxon>
        <taxon>Fungi incertae sedis</taxon>
        <taxon>Mucoromycota</taxon>
        <taxon>Glomeromycotina</taxon>
        <taxon>Glomeromycetes</taxon>
        <taxon>Glomerales</taxon>
        <taxon>Glomeraceae</taxon>
        <taxon>Funneliformis</taxon>
    </lineage>
</organism>
<evidence type="ECO:0000256" key="5">
    <source>
        <dbReference type="ARBA" id="ARBA00022777"/>
    </source>
</evidence>